<dbReference type="CDD" id="cd05254">
    <property type="entry name" value="dTDP_HR_like_SDR_e"/>
    <property type="match status" value="1"/>
</dbReference>
<keyword evidence="2" id="KW-0560">Oxidoreductase</keyword>
<dbReference type="EMBL" id="JABUQZ010000001">
    <property type="protein sequence ID" value="NUC70873.1"/>
    <property type="molecule type" value="Genomic_DNA"/>
</dbReference>
<dbReference type="Proteomes" id="UP001016761">
    <property type="component" value="Unassembled WGS sequence"/>
</dbReference>
<gene>
    <name evidence="2" type="primary">rfbD</name>
    <name evidence="2" type="ORF">HTZ84_00865</name>
</gene>
<keyword evidence="3" id="KW-1185">Reference proteome</keyword>
<dbReference type="SUPFAM" id="SSF51735">
    <property type="entry name" value="NAD(P)-binding Rossmann-fold domains"/>
    <property type="match status" value="1"/>
</dbReference>
<proteinExistence type="predicted"/>
<comment type="caution">
    <text evidence="2">The sequence shown here is derived from an EMBL/GenBank/DDBJ whole genome shotgun (WGS) entry which is preliminary data.</text>
</comment>
<evidence type="ECO:0000313" key="3">
    <source>
        <dbReference type="Proteomes" id="UP001016761"/>
    </source>
</evidence>
<dbReference type="InterPro" id="IPR029903">
    <property type="entry name" value="RmlD-like-bd"/>
</dbReference>
<dbReference type="PANTHER" id="PTHR10491:SF4">
    <property type="entry name" value="METHIONINE ADENOSYLTRANSFERASE 2 SUBUNIT BETA"/>
    <property type="match status" value="1"/>
</dbReference>
<dbReference type="Gene3D" id="3.40.50.720">
    <property type="entry name" value="NAD(P)-binding Rossmann-like Domain"/>
    <property type="match status" value="1"/>
</dbReference>
<feature type="domain" description="RmlD-like substrate binding" evidence="1">
    <location>
        <begin position="1"/>
        <end position="273"/>
    </location>
</feature>
<protein>
    <submittedName>
        <fullName evidence="2">dTDP-4-dehydrorhamnose reductase</fullName>
        <ecNumber evidence="2">1.1.1.133</ecNumber>
    </submittedName>
</protein>
<dbReference type="PANTHER" id="PTHR10491">
    <property type="entry name" value="DTDP-4-DEHYDRORHAMNOSE REDUCTASE"/>
    <property type="match status" value="1"/>
</dbReference>
<evidence type="ECO:0000313" key="2">
    <source>
        <dbReference type="EMBL" id="NUC70873.1"/>
    </source>
</evidence>
<accession>A0ABX2L692</accession>
<name>A0ABX2L692_9EURY</name>
<dbReference type="Gene3D" id="3.90.25.10">
    <property type="entry name" value="UDP-galactose 4-epimerase, domain 1"/>
    <property type="match status" value="1"/>
</dbReference>
<dbReference type="Pfam" id="PF04321">
    <property type="entry name" value="RmlD_sub_bind"/>
    <property type="match status" value="1"/>
</dbReference>
<dbReference type="GO" id="GO:0008831">
    <property type="term" value="F:dTDP-4-dehydrorhamnose reductase activity"/>
    <property type="evidence" value="ECO:0007669"/>
    <property type="project" value="UniProtKB-EC"/>
</dbReference>
<dbReference type="EC" id="1.1.1.133" evidence="2"/>
<evidence type="ECO:0000259" key="1">
    <source>
        <dbReference type="Pfam" id="PF04321"/>
    </source>
</evidence>
<sequence>MDILVIGGTGLVGSNIVKNETERSVDIHSTHHNSETELTDIELDKTNVERTNSIIKEIEPDAVIDTAAFHAVDDCESNRNKAWSVNAAGTYNVAVATNAVNAHLIYLSTDYVFPGNPDETPYSEADPVSPLNYYAETKYAGEQAAKIADTATILRSSVIYGLAASNFVTWALKELEDGNEITIVDDQISTPTYAPDLAQTCLEVAKCGLTGLYHATGPQSISRYDFTRELADSFGYNTNLVTPISTEELGQEAPRPTDSSLDSSRLSGMIDYEFRGPEEAFTTMRLR</sequence>
<dbReference type="NCBIfam" id="TIGR01214">
    <property type="entry name" value="rmlD"/>
    <property type="match status" value="1"/>
</dbReference>
<organism evidence="2 3">
    <name type="scientific">Haloterrigena gelatinilytica</name>
    <dbReference type="NCBI Taxonomy" id="2741724"/>
    <lineage>
        <taxon>Archaea</taxon>
        <taxon>Methanobacteriati</taxon>
        <taxon>Methanobacteriota</taxon>
        <taxon>Stenosarchaea group</taxon>
        <taxon>Halobacteria</taxon>
        <taxon>Halobacteriales</taxon>
        <taxon>Natrialbaceae</taxon>
        <taxon>Haloterrigena</taxon>
    </lineage>
</organism>
<dbReference type="RefSeq" id="WP_174678948.1">
    <property type="nucleotide sequence ID" value="NZ_JABUQZ010000001.1"/>
</dbReference>
<dbReference type="InterPro" id="IPR005913">
    <property type="entry name" value="dTDP_dehydrorham_reduct"/>
</dbReference>
<dbReference type="InterPro" id="IPR036291">
    <property type="entry name" value="NAD(P)-bd_dom_sf"/>
</dbReference>
<reference evidence="2 3" key="1">
    <citation type="submission" date="2020-06" db="EMBL/GenBank/DDBJ databases">
        <title>Haloterrigena sp. nov., an extremely halophilic archaeon isolated from a saline sediment.</title>
        <authorList>
            <person name="Liu B.-B."/>
        </authorList>
    </citation>
    <scope>NUCLEOTIDE SEQUENCE [LARGE SCALE GENOMIC DNA]</scope>
    <source>
        <strain evidence="2 3">SYSU A558-1</strain>
    </source>
</reference>